<keyword evidence="1" id="KW-0812">Transmembrane</keyword>
<name>A0A6C0B2Z7_9ZZZZ</name>
<keyword evidence="1" id="KW-0472">Membrane</keyword>
<feature type="transmembrane region" description="Helical" evidence="1">
    <location>
        <begin position="94"/>
        <end position="115"/>
    </location>
</feature>
<dbReference type="EMBL" id="MN739048">
    <property type="protein sequence ID" value="QHS85899.1"/>
    <property type="molecule type" value="Genomic_DNA"/>
</dbReference>
<dbReference type="AlphaFoldDB" id="A0A6C0B2Z7"/>
<feature type="transmembrane region" description="Helical" evidence="1">
    <location>
        <begin position="30"/>
        <end position="51"/>
    </location>
</feature>
<feature type="transmembrane region" description="Helical" evidence="1">
    <location>
        <begin position="63"/>
        <end position="82"/>
    </location>
</feature>
<reference evidence="2" key="1">
    <citation type="journal article" date="2020" name="Nature">
        <title>Giant virus diversity and host interactions through global metagenomics.</title>
        <authorList>
            <person name="Schulz F."/>
            <person name="Roux S."/>
            <person name="Paez-Espino D."/>
            <person name="Jungbluth S."/>
            <person name="Walsh D.A."/>
            <person name="Denef V.J."/>
            <person name="McMahon K.D."/>
            <person name="Konstantinidis K.T."/>
            <person name="Eloe-Fadrosh E.A."/>
            <person name="Kyrpides N.C."/>
            <person name="Woyke T."/>
        </authorList>
    </citation>
    <scope>NUCLEOTIDE SEQUENCE</scope>
    <source>
        <strain evidence="2">GVMAG-M-3300009185-36</strain>
    </source>
</reference>
<protein>
    <submittedName>
        <fullName evidence="2">Uncharacterized protein</fullName>
    </submittedName>
</protein>
<keyword evidence="1" id="KW-1133">Transmembrane helix</keyword>
<accession>A0A6C0B2Z7</accession>
<evidence type="ECO:0000313" key="2">
    <source>
        <dbReference type="EMBL" id="QHS85899.1"/>
    </source>
</evidence>
<evidence type="ECO:0000256" key="1">
    <source>
        <dbReference type="SAM" id="Phobius"/>
    </source>
</evidence>
<proteinExistence type="predicted"/>
<organism evidence="2">
    <name type="scientific">viral metagenome</name>
    <dbReference type="NCBI Taxonomy" id="1070528"/>
    <lineage>
        <taxon>unclassified sequences</taxon>
        <taxon>metagenomes</taxon>
        <taxon>organismal metagenomes</taxon>
    </lineage>
</organism>
<sequence length="129" mass="15020">MALSLWETIKHYFMGTDLVPRPSQPSIQELFINLFWSLVIWVGFPYYLYYLSRDVDNDRLLKAMGAIVSLGLIYYVIIYLLWMYSGTSIVFLRYTLGSLIGFSGLLFVGLLMFLAKRGRHYNEGGRRRA</sequence>